<feature type="transmembrane region" description="Helical" evidence="1">
    <location>
        <begin position="25"/>
        <end position="53"/>
    </location>
</feature>
<sequence length="523" mass="58696">MQPIFLDYATETTTSQVFSRLFDYLFYQVFGFMGLSALYLLNVCTILFSAFFAYKMVVKIVPKTVALLGILLSVLSAMNFIHIANYNTKTVFLAVLCAFSLFTGLTKNKLVPLFLGGLIAGFSIFFRFPNVMFLLFAGAILYWNIVKRQKASLFFKQTFVFLLGMALAVGASVAGVWCIDLFSPVSLSFFSVQSGSTGSYELIALLRGYITGILQALANTFPYVLALVCAASTLFVAKIENTVARRIVYCINICVLFASVFYLAKSFDMPALVLVFGILTYIGSVYFLQDKTFEPLFALLFIFGILIAAIPCIGSNTKINHAKLGLFVLAPLALSIIYFVYKQLKTKNKAQAYMLKGAATLLLAAFAFNFVILSGAFMEPSNRLQITSSIQSEKMRGIFTSAFRAEFCNTAIRELSKISNPYMILYGADGIYYLSDKIPYLNRCGINFDSYPKERLQSDLYTQHDKAQLPIVLLPKVDTYSWQRHVIAEKSEKQLIIEEFVRSHDYKIQYEDENMTIYVPVST</sequence>
<feature type="transmembrane region" description="Helical" evidence="1">
    <location>
        <begin position="113"/>
        <end position="146"/>
    </location>
</feature>
<organism evidence="2 3">
    <name type="scientific">Candidatus Scatavimonas merdigallinarum</name>
    <dbReference type="NCBI Taxonomy" id="2840914"/>
    <lineage>
        <taxon>Bacteria</taxon>
        <taxon>Bacillati</taxon>
        <taxon>Bacillota</taxon>
        <taxon>Clostridia</taxon>
        <taxon>Eubacteriales</taxon>
        <taxon>Oscillospiraceae</taxon>
        <taxon>Oscillospiraceae incertae sedis</taxon>
        <taxon>Candidatus Scatavimonas</taxon>
    </lineage>
</organism>
<comment type="caution">
    <text evidence="2">The sequence shown here is derived from an EMBL/GenBank/DDBJ whole genome shotgun (WGS) entry which is preliminary data.</text>
</comment>
<reference evidence="2" key="2">
    <citation type="journal article" date="2021" name="PeerJ">
        <title>Extensive microbial diversity within the chicken gut microbiome revealed by metagenomics and culture.</title>
        <authorList>
            <person name="Gilroy R."/>
            <person name="Ravi A."/>
            <person name="Getino M."/>
            <person name="Pursley I."/>
            <person name="Horton D.L."/>
            <person name="Alikhan N.F."/>
            <person name="Baker D."/>
            <person name="Gharbi K."/>
            <person name="Hall N."/>
            <person name="Watson M."/>
            <person name="Adriaenssens E.M."/>
            <person name="Foster-Nyarko E."/>
            <person name="Jarju S."/>
            <person name="Secka A."/>
            <person name="Antonio M."/>
            <person name="Oren A."/>
            <person name="Chaudhuri R.R."/>
            <person name="La Ragione R."/>
            <person name="Hildebrand F."/>
            <person name="Pallen M.J."/>
        </authorList>
    </citation>
    <scope>NUCLEOTIDE SEQUENCE</scope>
    <source>
        <strain evidence="2">ChiSjej1B19-3389</strain>
    </source>
</reference>
<evidence type="ECO:0000313" key="3">
    <source>
        <dbReference type="Proteomes" id="UP000886787"/>
    </source>
</evidence>
<feature type="transmembrane region" description="Helical" evidence="1">
    <location>
        <begin position="322"/>
        <end position="341"/>
    </location>
</feature>
<feature type="transmembrane region" description="Helical" evidence="1">
    <location>
        <begin position="158"/>
        <end position="179"/>
    </location>
</feature>
<keyword evidence="1" id="KW-0472">Membrane</keyword>
<feature type="transmembrane region" description="Helical" evidence="1">
    <location>
        <begin position="296"/>
        <end position="316"/>
    </location>
</feature>
<proteinExistence type="predicted"/>
<protein>
    <submittedName>
        <fullName evidence="2">Glycosyltransferase family 39 protein</fullName>
    </submittedName>
</protein>
<dbReference type="AlphaFoldDB" id="A0A9D1CV53"/>
<name>A0A9D1CV53_9FIRM</name>
<feature type="transmembrane region" description="Helical" evidence="1">
    <location>
        <begin position="270"/>
        <end position="289"/>
    </location>
</feature>
<keyword evidence="1" id="KW-0812">Transmembrane</keyword>
<keyword evidence="1" id="KW-1133">Transmembrane helix</keyword>
<reference evidence="2" key="1">
    <citation type="submission" date="2020-10" db="EMBL/GenBank/DDBJ databases">
        <authorList>
            <person name="Gilroy R."/>
        </authorList>
    </citation>
    <scope>NUCLEOTIDE SEQUENCE</scope>
    <source>
        <strain evidence="2">ChiSjej1B19-3389</strain>
    </source>
</reference>
<accession>A0A9D1CV53</accession>
<dbReference type="Proteomes" id="UP000886787">
    <property type="component" value="Unassembled WGS sequence"/>
</dbReference>
<feature type="transmembrane region" description="Helical" evidence="1">
    <location>
        <begin position="65"/>
        <end position="84"/>
    </location>
</feature>
<feature type="transmembrane region" description="Helical" evidence="1">
    <location>
        <begin position="223"/>
        <end position="240"/>
    </location>
</feature>
<evidence type="ECO:0000313" key="2">
    <source>
        <dbReference type="EMBL" id="HIQ81233.1"/>
    </source>
</evidence>
<dbReference type="EMBL" id="DVFW01000042">
    <property type="protein sequence ID" value="HIQ81233.1"/>
    <property type="molecule type" value="Genomic_DNA"/>
</dbReference>
<evidence type="ECO:0000256" key="1">
    <source>
        <dbReference type="SAM" id="Phobius"/>
    </source>
</evidence>
<feature type="transmembrane region" description="Helical" evidence="1">
    <location>
        <begin position="247"/>
        <end position="264"/>
    </location>
</feature>
<gene>
    <name evidence="2" type="ORF">IAD32_08140</name>
</gene>
<feature type="transmembrane region" description="Helical" evidence="1">
    <location>
        <begin position="353"/>
        <end position="378"/>
    </location>
</feature>